<evidence type="ECO:0000313" key="2">
    <source>
        <dbReference type="Proteomes" id="UP000649799"/>
    </source>
</evidence>
<gene>
    <name evidence="1" type="ORF">G9Q97_05270</name>
</gene>
<sequence>MKYQNEGFSPETVANLRKELEETGKSFKIVPSEDNSDEFVNFYFIGKYDGKQVVYDAALYTLRLHYQSELYELAEHEAAKKFPDYHGISYEEDENGNLKPLKNDEEEVGLFITELIMEMEDEGTVKVQEFVDLDTHHDFGIGLDAALNIESIDDKILDKFVTSFNNDTLKLDDTFYTFESEEEEEDEY</sequence>
<name>A0ABX0H7A6_9BACT</name>
<proteinExistence type="predicted"/>
<dbReference type="Proteomes" id="UP000649799">
    <property type="component" value="Unassembled WGS sequence"/>
</dbReference>
<organism evidence="1 2">
    <name type="scientific">Cyclobacterium plantarum</name>
    <dbReference type="NCBI Taxonomy" id="2716263"/>
    <lineage>
        <taxon>Bacteria</taxon>
        <taxon>Pseudomonadati</taxon>
        <taxon>Bacteroidota</taxon>
        <taxon>Cytophagia</taxon>
        <taxon>Cytophagales</taxon>
        <taxon>Cyclobacteriaceae</taxon>
        <taxon>Cyclobacterium</taxon>
    </lineage>
</organism>
<evidence type="ECO:0008006" key="3">
    <source>
        <dbReference type="Google" id="ProtNLM"/>
    </source>
</evidence>
<protein>
    <recommendedName>
        <fullName evidence="3">DUF4303 domain-containing protein</fullName>
    </recommendedName>
</protein>
<keyword evidence="2" id="KW-1185">Reference proteome</keyword>
<reference evidence="1 2" key="1">
    <citation type="submission" date="2020-03" db="EMBL/GenBank/DDBJ databases">
        <title>Cyclobacterium plantarum sp. nov., a marine bacterium isolated from a coastal-marine wetland.</title>
        <authorList>
            <person name="Sanchez-Porro C."/>
            <person name="Ventosa A."/>
            <person name="Amoozegar M."/>
        </authorList>
    </citation>
    <scope>NUCLEOTIDE SEQUENCE [LARGE SCALE GENOMIC DNA]</scope>
    <source>
        <strain evidence="1 2">GBPx2</strain>
    </source>
</reference>
<accession>A0ABX0H7A6</accession>
<comment type="caution">
    <text evidence="1">The sequence shown here is derived from an EMBL/GenBank/DDBJ whole genome shotgun (WGS) entry which is preliminary data.</text>
</comment>
<dbReference type="RefSeq" id="WP_166143859.1">
    <property type="nucleotide sequence ID" value="NZ_JAANYN010000002.1"/>
</dbReference>
<dbReference type="EMBL" id="JAANYN010000002">
    <property type="protein sequence ID" value="NHE56224.1"/>
    <property type="molecule type" value="Genomic_DNA"/>
</dbReference>
<evidence type="ECO:0000313" key="1">
    <source>
        <dbReference type="EMBL" id="NHE56224.1"/>
    </source>
</evidence>